<dbReference type="GO" id="GO:0000209">
    <property type="term" value="P:protein polyubiquitination"/>
    <property type="evidence" value="ECO:0007669"/>
    <property type="project" value="TreeGrafter"/>
</dbReference>
<keyword evidence="3" id="KW-0808">Transferase</keyword>
<reference evidence="12 13" key="1">
    <citation type="journal article" date="2008" name="Nature">
        <title>The genome of Laccaria bicolor provides insights into mycorrhizal symbiosis.</title>
        <authorList>
            <person name="Martin F."/>
            <person name="Aerts A."/>
            <person name="Ahren D."/>
            <person name="Brun A."/>
            <person name="Danchin E.G.J."/>
            <person name="Duchaussoy F."/>
            <person name="Gibon J."/>
            <person name="Kohler A."/>
            <person name="Lindquist E."/>
            <person name="Pereda V."/>
            <person name="Salamov A."/>
            <person name="Shapiro H.J."/>
            <person name="Wuyts J."/>
            <person name="Blaudez D."/>
            <person name="Buee M."/>
            <person name="Brokstein P."/>
            <person name="Canbaeck B."/>
            <person name="Cohen D."/>
            <person name="Courty P.E."/>
            <person name="Coutinho P.M."/>
            <person name="Delaruelle C."/>
            <person name="Detter J.C."/>
            <person name="Deveau A."/>
            <person name="DiFazio S."/>
            <person name="Duplessis S."/>
            <person name="Fraissinet-Tachet L."/>
            <person name="Lucic E."/>
            <person name="Frey-Klett P."/>
            <person name="Fourrey C."/>
            <person name="Feussner I."/>
            <person name="Gay G."/>
            <person name="Grimwood J."/>
            <person name="Hoegger P.J."/>
            <person name="Jain P."/>
            <person name="Kilaru S."/>
            <person name="Labbe J."/>
            <person name="Lin Y.C."/>
            <person name="Legue V."/>
            <person name="Le Tacon F."/>
            <person name="Marmeisse R."/>
            <person name="Melayah D."/>
            <person name="Montanini B."/>
            <person name="Muratet M."/>
            <person name="Nehls U."/>
            <person name="Niculita-Hirzel H."/>
            <person name="Oudot-Le Secq M.P."/>
            <person name="Peter M."/>
            <person name="Quesneville H."/>
            <person name="Rajashekar B."/>
            <person name="Reich M."/>
            <person name="Rouhier N."/>
            <person name="Schmutz J."/>
            <person name="Yin T."/>
            <person name="Chalot M."/>
            <person name="Henrissat B."/>
            <person name="Kuees U."/>
            <person name="Lucas S."/>
            <person name="Van de Peer Y."/>
            <person name="Podila G.K."/>
            <person name="Polle A."/>
            <person name="Pukkila P.J."/>
            <person name="Richardson P.M."/>
            <person name="Rouze P."/>
            <person name="Sanders I.R."/>
            <person name="Stajich J.E."/>
            <person name="Tunlid A."/>
            <person name="Tuskan G."/>
            <person name="Grigoriev I.V."/>
        </authorList>
    </citation>
    <scope>NUCLEOTIDE SEQUENCE [LARGE SCALE GENOMIC DNA]</scope>
    <source>
        <strain evidence="13">S238N-H82 / ATCC MYA-4686</strain>
    </source>
</reference>
<feature type="compositionally biased region" description="Polar residues" evidence="10">
    <location>
        <begin position="516"/>
        <end position="533"/>
    </location>
</feature>
<dbReference type="PANTHER" id="PTHR46077:SF1">
    <property type="entry name" value="TOP1 BINDING ARGININE_SERINE RICH PROTEIN, E3 UBIQUITIN LIGASE"/>
    <property type="match status" value="1"/>
</dbReference>
<evidence type="ECO:0000256" key="4">
    <source>
        <dbReference type="ARBA" id="ARBA00022723"/>
    </source>
</evidence>
<dbReference type="InterPro" id="IPR001841">
    <property type="entry name" value="Znf_RING"/>
</dbReference>
<dbReference type="EMBL" id="DS547130">
    <property type="protein sequence ID" value="EDR02464.1"/>
    <property type="molecule type" value="Genomic_DNA"/>
</dbReference>
<dbReference type="SMART" id="SM00184">
    <property type="entry name" value="RING"/>
    <property type="match status" value="1"/>
</dbReference>
<keyword evidence="13" id="KW-1185">Reference proteome</keyword>
<dbReference type="PANTHER" id="PTHR46077">
    <property type="entry name" value="E3 UBIQUITIN-PROTEIN LIGASE TOPORS"/>
    <property type="match status" value="1"/>
</dbReference>
<dbReference type="GO" id="GO:0061630">
    <property type="term" value="F:ubiquitin protein ligase activity"/>
    <property type="evidence" value="ECO:0007669"/>
    <property type="project" value="UniProtKB-EC"/>
</dbReference>
<feature type="domain" description="RING-type" evidence="11">
    <location>
        <begin position="52"/>
        <end position="91"/>
    </location>
</feature>
<feature type="region of interest" description="Disordered" evidence="10">
    <location>
        <begin position="278"/>
        <end position="425"/>
    </location>
</feature>
<dbReference type="OrthoDB" id="21204at2759"/>
<dbReference type="GO" id="GO:0008270">
    <property type="term" value="F:zinc ion binding"/>
    <property type="evidence" value="ECO:0007669"/>
    <property type="project" value="UniProtKB-KW"/>
</dbReference>
<comment type="catalytic activity">
    <reaction evidence="1">
        <text>S-ubiquitinyl-[E2 ubiquitin-conjugating enzyme]-L-cysteine + [acceptor protein]-L-lysine = [E2 ubiquitin-conjugating enzyme]-L-cysteine + N(6)-ubiquitinyl-[acceptor protein]-L-lysine.</text>
        <dbReference type="EC" id="2.3.2.27"/>
    </reaction>
</comment>
<feature type="region of interest" description="Disordered" evidence="10">
    <location>
        <begin position="513"/>
        <end position="533"/>
    </location>
</feature>
<dbReference type="Gene3D" id="3.30.40.10">
    <property type="entry name" value="Zinc/RING finger domain, C3HC4 (zinc finger)"/>
    <property type="match status" value="1"/>
</dbReference>
<dbReference type="PROSITE" id="PS00518">
    <property type="entry name" value="ZF_RING_1"/>
    <property type="match status" value="1"/>
</dbReference>
<evidence type="ECO:0000256" key="9">
    <source>
        <dbReference type="PROSITE-ProRule" id="PRU00175"/>
    </source>
</evidence>
<keyword evidence="7" id="KW-0805">Transcription regulation</keyword>
<dbReference type="InParanoid" id="B0DSF1"/>
<evidence type="ECO:0000256" key="1">
    <source>
        <dbReference type="ARBA" id="ARBA00000900"/>
    </source>
</evidence>
<keyword evidence="8" id="KW-0804">Transcription</keyword>
<protein>
    <recommendedName>
        <fullName evidence="2">RING-type E3 ubiquitin transferase</fullName>
        <ecNumber evidence="2">2.3.2.27</ecNumber>
    </recommendedName>
</protein>
<dbReference type="KEGG" id="lbc:LACBIDRAFT_295425"/>
<proteinExistence type="predicted"/>
<evidence type="ECO:0000256" key="7">
    <source>
        <dbReference type="ARBA" id="ARBA00023015"/>
    </source>
</evidence>
<keyword evidence="5 9" id="KW-0863">Zinc-finger</keyword>
<dbReference type="GO" id="GO:0006513">
    <property type="term" value="P:protein monoubiquitination"/>
    <property type="evidence" value="ECO:0007669"/>
    <property type="project" value="TreeGrafter"/>
</dbReference>
<evidence type="ECO:0000313" key="13">
    <source>
        <dbReference type="Proteomes" id="UP000001194"/>
    </source>
</evidence>
<organism evidence="13">
    <name type="scientific">Laccaria bicolor (strain S238N-H82 / ATCC MYA-4686)</name>
    <name type="common">Bicoloured deceiver</name>
    <name type="synonym">Laccaria laccata var. bicolor</name>
    <dbReference type="NCBI Taxonomy" id="486041"/>
    <lineage>
        <taxon>Eukaryota</taxon>
        <taxon>Fungi</taxon>
        <taxon>Dikarya</taxon>
        <taxon>Basidiomycota</taxon>
        <taxon>Agaricomycotina</taxon>
        <taxon>Agaricomycetes</taxon>
        <taxon>Agaricomycetidae</taxon>
        <taxon>Agaricales</taxon>
        <taxon>Agaricineae</taxon>
        <taxon>Hydnangiaceae</taxon>
        <taxon>Laccaria</taxon>
    </lineage>
</organism>
<dbReference type="EC" id="2.3.2.27" evidence="2"/>
<dbReference type="Proteomes" id="UP000001194">
    <property type="component" value="Unassembled WGS sequence"/>
</dbReference>
<keyword evidence="6" id="KW-0862">Zinc</keyword>
<dbReference type="AlphaFoldDB" id="B0DSF1"/>
<evidence type="ECO:0000256" key="10">
    <source>
        <dbReference type="SAM" id="MobiDB-lite"/>
    </source>
</evidence>
<dbReference type="InterPro" id="IPR017907">
    <property type="entry name" value="Znf_RING_CS"/>
</dbReference>
<dbReference type="STRING" id="486041.B0DSF1"/>
<dbReference type="InterPro" id="IPR013083">
    <property type="entry name" value="Znf_RING/FYVE/PHD"/>
</dbReference>
<evidence type="ECO:0000259" key="11">
    <source>
        <dbReference type="PROSITE" id="PS50089"/>
    </source>
</evidence>
<sequence>MSSRSSPPTKRVKLEDLSPAAEISGLGSKLGLEEAVGISDDEPEADESDDNCSICLHSVVDRTVVPKCSHEFCFECLLVWTEQSRRCPLCSQPIGEYLIHSIRSRYDYRKHFLTPLRTSPAPIVSSQRNETLIDARRNARRRQREREWSRRDGDEREQADKLEVSIMKRRWIYQHDLYAKHVASNSYTKYRPYPTPSQFSSSPDLISRTTTFFRRELQVWEGLDVEFLTTLIISLMKSIDIRSESAVKLLSEFLDMDAPYVPGGRHANAEHFAHGRRYPSTTSAHNELLAKSPASRNRSPSDPRQRRMHHSQRAGERISVVDRPSFGEKAITHVERHMISASERTPTPLIPDNDIRSCGTNNGKGKRRADDGDISLPLNPRPGTTEKSSEPQSEPLTATHEPRGRNESKGQDCGSRVGRTPRNRNLHSIFVHPTILQNKSNTIDCLTIASSSSVPGIHSWETAGQPRSPLSNPLQESSRLAEIIKQHTNSHAPPPPFNEGLVKLDANFSDRLAQPAPTSASHPSDSHLALSTGSQAGQSKLLARLDNEKLEAWSASYRHDNVQEVLDSETDIMAPESSAKEAALRLRARLHARLVTERRKGGYLNS</sequence>
<dbReference type="RefSeq" id="XP_001886827.1">
    <property type="nucleotide sequence ID" value="XM_001886792.1"/>
</dbReference>
<evidence type="ECO:0000313" key="12">
    <source>
        <dbReference type="EMBL" id="EDR02464.1"/>
    </source>
</evidence>
<dbReference type="Pfam" id="PF13639">
    <property type="entry name" value="zf-RING_2"/>
    <property type="match status" value="1"/>
</dbReference>
<dbReference type="SUPFAM" id="SSF57850">
    <property type="entry name" value="RING/U-box"/>
    <property type="match status" value="1"/>
</dbReference>
<dbReference type="HOGENOM" id="CLU_018191_0_0_1"/>
<accession>B0DSF1</accession>
<evidence type="ECO:0000256" key="3">
    <source>
        <dbReference type="ARBA" id="ARBA00022679"/>
    </source>
</evidence>
<keyword evidence="4" id="KW-0479">Metal-binding</keyword>
<evidence type="ECO:0000256" key="2">
    <source>
        <dbReference type="ARBA" id="ARBA00012483"/>
    </source>
</evidence>
<evidence type="ECO:0000256" key="5">
    <source>
        <dbReference type="ARBA" id="ARBA00022771"/>
    </source>
</evidence>
<evidence type="ECO:0000256" key="6">
    <source>
        <dbReference type="ARBA" id="ARBA00022833"/>
    </source>
</evidence>
<gene>
    <name evidence="12" type="ORF">LACBIDRAFT_295425</name>
</gene>
<feature type="compositionally biased region" description="Basic and acidic residues" evidence="10">
    <location>
        <begin position="400"/>
        <end position="410"/>
    </location>
</feature>
<name>B0DSF1_LACBS</name>
<dbReference type="PROSITE" id="PS50089">
    <property type="entry name" value="ZF_RING_2"/>
    <property type="match status" value="1"/>
</dbReference>
<evidence type="ECO:0000256" key="8">
    <source>
        <dbReference type="ARBA" id="ARBA00023163"/>
    </source>
</evidence>
<dbReference type="GeneID" id="6082486"/>